<proteinExistence type="predicted"/>
<comment type="caution">
    <text evidence="2">The sequence shown here is derived from an EMBL/GenBank/DDBJ whole genome shotgun (WGS) entry which is preliminary data.</text>
</comment>
<keyword evidence="3" id="KW-1185">Reference proteome</keyword>
<reference evidence="3" key="1">
    <citation type="journal article" date="2019" name="Int. J. Syst. Evol. Microbiol.">
        <title>The Global Catalogue of Microorganisms (GCM) 10K type strain sequencing project: providing services to taxonomists for standard genome sequencing and annotation.</title>
        <authorList>
            <consortium name="The Broad Institute Genomics Platform"/>
            <consortium name="The Broad Institute Genome Sequencing Center for Infectious Disease"/>
            <person name="Wu L."/>
            <person name="Ma J."/>
        </authorList>
    </citation>
    <scope>NUCLEOTIDE SEQUENCE [LARGE SCALE GENOMIC DNA]</scope>
    <source>
        <strain evidence="3">Q85</strain>
    </source>
</reference>
<protein>
    <recommendedName>
        <fullName evidence="4">Glycerophosphoryl diester phosphodiesterase membrane domain-containing protein</fullName>
    </recommendedName>
</protein>
<evidence type="ECO:0008006" key="4">
    <source>
        <dbReference type="Google" id="ProtNLM"/>
    </source>
</evidence>
<keyword evidence="1" id="KW-0472">Membrane</keyword>
<name>A0ABW4NAE9_9SPHN</name>
<sequence>MSYSDRAPPLAIGTVMGRAFGVMTGNPMTVFAIAFLLGAVPQQVMSQLLMVRIGPDAAAQSGFVALMVLNFIVYAICTALALAALVRTTGAFVQGRTIGLGESLSGGLVKLLPLIGVAILYTIGIAVGWVFLIVPGIIVLVTWIVTIPALVEEDRGVFAAFGRSRELTRGVRWTIFFLVVIVLILSWLASALGAVPTVILNGGLTGLKPTPVTVVTALITSTLTTALWSTVVTSLFFTLREAREGPQTEQLADVFA</sequence>
<dbReference type="RefSeq" id="WP_380939116.1">
    <property type="nucleotide sequence ID" value="NZ_JBHUFC010000002.1"/>
</dbReference>
<feature type="transmembrane region" description="Helical" evidence="1">
    <location>
        <begin position="62"/>
        <end position="86"/>
    </location>
</feature>
<evidence type="ECO:0000313" key="2">
    <source>
        <dbReference type="EMBL" id="MFD1786801.1"/>
    </source>
</evidence>
<keyword evidence="1" id="KW-0812">Transmembrane</keyword>
<feature type="transmembrane region" description="Helical" evidence="1">
    <location>
        <begin position="129"/>
        <end position="151"/>
    </location>
</feature>
<feature type="transmembrane region" description="Helical" evidence="1">
    <location>
        <begin position="171"/>
        <end position="194"/>
    </location>
</feature>
<evidence type="ECO:0000256" key="1">
    <source>
        <dbReference type="SAM" id="Phobius"/>
    </source>
</evidence>
<accession>A0ABW4NAE9</accession>
<keyword evidence="1" id="KW-1133">Transmembrane helix</keyword>
<organism evidence="2 3">
    <name type="scientific">Sphingomonas floccifaciens</name>
    <dbReference type="NCBI Taxonomy" id="1844115"/>
    <lineage>
        <taxon>Bacteria</taxon>
        <taxon>Pseudomonadati</taxon>
        <taxon>Pseudomonadota</taxon>
        <taxon>Alphaproteobacteria</taxon>
        <taxon>Sphingomonadales</taxon>
        <taxon>Sphingomonadaceae</taxon>
        <taxon>Sphingomonas</taxon>
    </lineage>
</organism>
<feature type="transmembrane region" description="Helical" evidence="1">
    <location>
        <begin position="214"/>
        <end position="237"/>
    </location>
</feature>
<feature type="transmembrane region" description="Helical" evidence="1">
    <location>
        <begin position="107"/>
        <end position="123"/>
    </location>
</feature>
<gene>
    <name evidence="2" type="ORF">ACFSC3_04370</name>
</gene>
<evidence type="ECO:0000313" key="3">
    <source>
        <dbReference type="Proteomes" id="UP001597283"/>
    </source>
</evidence>
<dbReference type="EMBL" id="JBHUFC010000002">
    <property type="protein sequence ID" value="MFD1786801.1"/>
    <property type="molecule type" value="Genomic_DNA"/>
</dbReference>
<dbReference type="Proteomes" id="UP001597283">
    <property type="component" value="Unassembled WGS sequence"/>
</dbReference>